<gene>
    <name evidence="15" type="primary">trkH2</name>
    <name evidence="15" type="ordered locus">azo3980</name>
</gene>
<evidence type="ECO:0000313" key="16">
    <source>
        <dbReference type="Proteomes" id="UP000002588"/>
    </source>
</evidence>
<evidence type="ECO:0000256" key="6">
    <source>
        <dbReference type="ARBA" id="ARBA00022538"/>
    </source>
</evidence>
<dbReference type="InterPro" id="IPR003445">
    <property type="entry name" value="Cat_transpt"/>
</dbReference>
<evidence type="ECO:0000256" key="11">
    <source>
        <dbReference type="ARBA" id="ARBA00023136"/>
    </source>
</evidence>
<feature type="transmembrane region" description="Helical" evidence="14">
    <location>
        <begin position="237"/>
        <end position="259"/>
    </location>
</feature>
<keyword evidence="5 12" id="KW-0997">Cell inner membrane</keyword>
<evidence type="ECO:0000256" key="7">
    <source>
        <dbReference type="ARBA" id="ARBA00022692"/>
    </source>
</evidence>
<evidence type="ECO:0000256" key="10">
    <source>
        <dbReference type="ARBA" id="ARBA00023065"/>
    </source>
</evidence>
<dbReference type="RefSeq" id="WP_011767702.1">
    <property type="nucleotide sequence ID" value="NC_008702.1"/>
</dbReference>
<feature type="binding site" evidence="13">
    <location>
        <position position="226"/>
    </location>
    <ligand>
        <name>K(+)</name>
        <dbReference type="ChEBI" id="CHEBI:29103"/>
    </ligand>
</feature>
<dbReference type="GO" id="GO:0015379">
    <property type="term" value="F:potassium:chloride symporter activity"/>
    <property type="evidence" value="ECO:0007669"/>
    <property type="project" value="InterPro"/>
</dbReference>
<dbReference type="EMBL" id="AM406670">
    <property type="protein sequence ID" value="CAL96596.1"/>
    <property type="molecule type" value="Genomic_DNA"/>
</dbReference>
<feature type="binding site" evidence="13">
    <location>
        <position position="440"/>
    </location>
    <ligand>
        <name>K(+)</name>
        <dbReference type="ChEBI" id="CHEBI:29103"/>
    </ligand>
</feature>
<evidence type="ECO:0000313" key="15">
    <source>
        <dbReference type="EMBL" id="CAL96596.1"/>
    </source>
</evidence>
<evidence type="ECO:0000256" key="4">
    <source>
        <dbReference type="ARBA" id="ARBA00022475"/>
    </source>
</evidence>
<keyword evidence="16" id="KW-1185">Reference proteome</keyword>
<keyword evidence="4 12" id="KW-1003">Cell membrane</keyword>
<evidence type="ECO:0000256" key="1">
    <source>
        <dbReference type="ARBA" id="ARBA00004429"/>
    </source>
</evidence>
<keyword evidence="8 12" id="KW-0630">Potassium</keyword>
<accession>A1KCP0</accession>
<keyword evidence="3 12" id="KW-0813">Transport</keyword>
<feature type="transmembrane region" description="Helical" evidence="14">
    <location>
        <begin position="75"/>
        <end position="98"/>
    </location>
</feature>
<dbReference type="PANTHER" id="PTHR32024:SF2">
    <property type="entry name" value="TRK SYSTEM POTASSIUM UPTAKE PROTEIN TRKG-RELATED"/>
    <property type="match status" value="1"/>
</dbReference>
<evidence type="ECO:0000256" key="9">
    <source>
        <dbReference type="ARBA" id="ARBA00022989"/>
    </source>
</evidence>
<comment type="function">
    <text evidence="12">Low-affinity potassium transport system. Interacts with Trk system potassium uptake protein TrkA.</text>
</comment>
<dbReference type="OrthoDB" id="9810952at2"/>
<dbReference type="PANTHER" id="PTHR32024">
    <property type="entry name" value="TRK SYSTEM POTASSIUM UPTAKE PROTEIN TRKG-RELATED"/>
    <property type="match status" value="1"/>
</dbReference>
<dbReference type="GO" id="GO:0046872">
    <property type="term" value="F:metal ion binding"/>
    <property type="evidence" value="ECO:0007669"/>
    <property type="project" value="UniProtKB-KW"/>
</dbReference>
<keyword evidence="13" id="KW-0479">Metal-binding</keyword>
<dbReference type="KEGG" id="aoa:dqs_4123"/>
<keyword evidence="7 14" id="KW-0812">Transmembrane</keyword>
<reference evidence="15 16" key="1">
    <citation type="journal article" date="2006" name="Nat. Biotechnol.">
        <title>Complete genome of the mutualistic, N2-fixing grass endophyte Azoarcus sp. strain BH72.</title>
        <authorList>
            <person name="Krause A."/>
            <person name="Ramakumar A."/>
            <person name="Bartels D."/>
            <person name="Battistoni F."/>
            <person name="Bekel T."/>
            <person name="Boch J."/>
            <person name="Boehm M."/>
            <person name="Friedrich F."/>
            <person name="Hurek T."/>
            <person name="Krause L."/>
            <person name="Linke B."/>
            <person name="McHardy A.C."/>
            <person name="Sarkar A."/>
            <person name="Schneiker S."/>
            <person name="Syed A.A."/>
            <person name="Thauer R."/>
            <person name="Vorhoelter F.-J."/>
            <person name="Weidner S."/>
            <person name="Puehler A."/>
            <person name="Reinhold-Hurek B."/>
            <person name="Kaiser O."/>
            <person name="Goesmann A."/>
        </authorList>
    </citation>
    <scope>NUCLEOTIDE SEQUENCE [LARGE SCALE GENOMIC DNA]</scope>
    <source>
        <strain evidence="15 16">BH72</strain>
    </source>
</reference>
<feature type="binding site" evidence="13">
    <location>
        <position position="117"/>
    </location>
    <ligand>
        <name>K(+)</name>
        <dbReference type="ChEBI" id="CHEBI:29103"/>
    </ligand>
</feature>
<feature type="transmembrane region" description="Helical" evidence="14">
    <location>
        <begin position="138"/>
        <end position="158"/>
    </location>
</feature>
<dbReference type="KEGG" id="azo:azo3980"/>
<dbReference type="Pfam" id="PF02386">
    <property type="entry name" value="TrkH"/>
    <property type="match status" value="1"/>
</dbReference>
<evidence type="ECO:0000256" key="5">
    <source>
        <dbReference type="ARBA" id="ARBA00022519"/>
    </source>
</evidence>
<keyword evidence="9 14" id="KW-1133">Transmembrane helix</keyword>
<dbReference type="InterPro" id="IPR004772">
    <property type="entry name" value="TrkH"/>
</dbReference>
<feature type="transmembrane region" description="Helical" evidence="14">
    <location>
        <begin position="398"/>
        <end position="422"/>
    </location>
</feature>
<feature type="transmembrane region" description="Helical" evidence="14">
    <location>
        <begin position="43"/>
        <end position="63"/>
    </location>
</feature>
<feature type="transmembrane region" description="Helical" evidence="14">
    <location>
        <begin position="189"/>
        <end position="207"/>
    </location>
</feature>
<keyword evidence="10 12" id="KW-0406">Ion transport</keyword>
<proteinExistence type="inferred from homology"/>
<sequence length="490" mass="53410">MRGANARAYFPAFNALGLIIMIFGLLMVFPLAVAWALGDGAEMAFDQAILVTFFAGLLLWAATRSRRRDLRVHDGFLLVAATWVILPVFGALPLMAFLPELTPTDAYFEAVSGLTATGGTVLTGLDRLPTSINLWRTFMHWIGGMGVIVLVVAILPLLGIGGRQLFKAEVPTPMKETSLTPRIAETAKGLWLTYILLTIACGFSLWLAGLEGWDAVIHAFSVTGLGGFSSRDESLGYFGNVAVEGVAMVFALASALNFSTHYLALSRRSFAPYLRDPEIPFFFAVLLFSIALLTVYLQQFEAHADLFSTVRYVAFHVVSISTSLGLATYDYTMWPMFAQIWVLFLGSFMACSGSAGGGIKMMRAIILYKQVLREIIRSLHPNAVRPVRLGSQPVSEGTLHAVLGFSFIYMVTIVTLTLVLSASGVELITAFSAVVACLNNTGPGLDAVGPASNYQGLSDFQTWVLSFTMILGRLEIFTFLVVLTPTFWRR</sequence>
<evidence type="ECO:0000256" key="13">
    <source>
        <dbReference type="PIRSR" id="PIRSR006247-1"/>
    </source>
</evidence>
<feature type="transmembrane region" description="Helical" evidence="14">
    <location>
        <begin position="12"/>
        <end position="37"/>
    </location>
</feature>
<keyword evidence="11 12" id="KW-0472">Membrane</keyword>
<keyword evidence="6 12" id="KW-0633">Potassium transport</keyword>
<dbReference type="HOGENOM" id="CLU_030708_0_2_4"/>
<dbReference type="GO" id="GO:0005886">
    <property type="term" value="C:plasma membrane"/>
    <property type="evidence" value="ECO:0007669"/>
    <property type="project" value="UniProtKB-SubCell"/>
</dbReference>
<feature type="binding site" evidence="13">
    <location>
        <position position="225"/>
    </location>
    <ligand>
        <name>K(+)</name>
        <dbReference type="ChEBI" id="CHEBI:29103"/>
    </ligand>
</feature>
<dbReference type="PIRSF" id="PIRSF006247">
    <property type="entry name" value="TrkH"/>
    <property type="match status" value="1"/>
</dbReference>
<dbReference type="AlphaFoldDB" id="A1KCP0"/>
<dbReference type="STRING" id="62928.azo3980"/>
<comment type="similarity">
    <text evidence="2 12">Belongs to the TrkH potassium transport family.</text>
</comment>
<dbReference type="eggNOG" id="COG0168">
    <property type="taxonomic scope" value="Bacteria"/>
</dbReference>
<evidence type="ECO:0000256" key="12">
    <source>
        <dbReference type="PIRNR" id="PIRNR006247"/>
    </source>
</evidence>
<organism evidence="15 16">
    <name type="scientific">Azoarcus sp. (strain BH72)</name>
    <dbReference type="NCBI Taxonomy" id="418699"/>
    <lineage>
        <taxon>Bacteria</taxon>
        <taxon>Pseudomonadati</taxon>
        <taxon>Pseudomonadota</taxon>
        <taxon>Betaproteobacteria</taxon>
        <taxon>Rhodocyclales</taxon>
        <taxon>Zoogloeaceae</taxon>
        <taxon>Azoarcus</taxon>
    </lineage>
</organism>
<feature type="transmembrane region" description="Helical" evidence="14">
    <location>
        <begin position="279"/>
        <end position="297"/>
    </location>
</feature>
<name>A1KCP0_AZOSB</name>
<dbReference type="Proteomes" id="UP000002588">
    <property type="component" value="Chromosome"/>
</dbReference>
<protein>
    <recommendedName>
        <fullName evidence="12">Trk system potassium uptake protein</fullName>
    </recommendedName>
</protein>
<evidence type="ECO:0000256" key="8">
    <source>
        <dbReference type="ARBA" id="ARBA00022958"/>
    </source>
</evidence>
<evidence type="ECO:0000256" key="3">
    <source>
        <dbReference type="ARBA" id="ARBA00022448"/>
    </source>
</evidence>
<feature type="transmembrane region" description="Helical" evidence="14">
    <location>
        <begin position="340"/>
        <end position="359"/>
    </location>
</feature>
<evidence type="ECO:0000256" key="2">
    <source>
        <dbReference type="ARBA" id="ARBA00009137"/>
    </source>
</evidence>
<evidence type="ECO:0000256" key="14">
    <source>
        <dbReference type="SAM" id="Phobius"/>
    </source>
</evidence>
<comment type="subcellular location">
    <subcellularLocation>
        <location evidence="1 12">Cell inner membrane</location>
        <topology evidence="1 12">Multi-pass membrane protein</topology>
    </subcellularLocation>
</comment>
<feature type="transmembrane region" description="Helical" evidence="14">
    <location>
        <begin position="463"/>
        <end position="488"/>
    </location>
</feature>